<dbReference type="Proteomes" id="UP000321386">
    <property type="component" value="Unassembled WGS sequence"/>
</dbReference>
<dbReference type="InterPro" id="IPR025889">
    <property type="entry name" value="GSP17M-like_dom"/>
</dbReference>
<sequence length="230" mass="23782">MSFSGQSRIPRTPTPPQGETVARYDTYVQAQKAVDHLADKSFPVQMVTIVGTDLQMVERVTGRLSYPRAASGGFVSGAWFGLFVGLLLSLFSEPGGASLMLPAILIGGAFGLLFSVLTYSFTRGRRDFTSASQIVASSYAVLCHAEKAHQARKLLSEVGGVVSGWPARPVQDAPVPPAPPVSPAPVAAPPVAAPPVSEPPVSEPPVSEPPVSAPPADAPGGTGTSADPTR</sequence>
<keyword evidence="5" id="KW-1185">Reference proteome</keyword>
<keyword evidence="2" id="KW-1133">Transmembrane helix</keyword>
<feature type="transmembrane region" description="Helical" evidence="2">
    <location>
        <begin position="97"/>
        <end position="119"/>
    </location>
</feature>
<comment type="caution">
    <text evidence="4">The sequence shown here is derived from an EMBL/GenBank/DDBJ whole genome shotgun (WGS) entry which is preliminary data.</text>
</comment>
<accession>A0A510UQQ7</accession>
<dbReference type="RefSeq" id="WP_146805299.1">
    <property type="nucleotide sequence ID" value="NZ_BJUA01000003.1"/>
</dbReference>
<feature type="transmembrane region" description="Helical" evidence="2">
    <location>
        <begin position="69"/>
        <end position="91"/>
    </location>
</feature>
<dbReference type="AlphaFoldDB" id="A0A510UQQ7"/>
<evidence type="ECO:0000256" key="2">
    <source>
        <dbReference type="SAM" id="Phobius"/>
    </source>
</evidence>
<organism evidence="4 5">
    <name type="scientific">Cellulomonas persica</name>
    <dbReference type="NCBI Taxonomy" id="76861"/>
    <lineage>
        <taxon>Bacteria</taxon>
        <taxon>Bacillati</taxon>
        <taxon>Actinomycetota</taxon>
        <taxon>Actinomycetes</taxon>
        <taxon>Micrococcales</taxon>
        <taxon>Cellulomonadaceae</taxon>
        <taxon>Cellulomonas</taxon>
    </lineage>
</organism>
<gene>
    <name evidence="4" type="ORF">CPE01_07350</name>
</gene>
<proteinExistence type="predicted"/>
<name>A0A510UQQ7_9CELL</name>
<protein>
    <recommendedName>
        <fullName evidence="3">General stress protein 17M-like domain-containing protein</fullName>
    </recommendedName>
</protein>
<dbReference type="EMBL" id="BJUA01000003">
    <property type="protein sequence ID" value="GEK17002.1"/>
    <property type="molecule type" value="Genomic_DNA"/>
</dbReference>
<evidence type="ECO:0000259" key="3">
    <source>
        <dbReference type="Pfam" id="PF11181"/>
    </source>
</evidence>
<feature type="region of interest" description="Disordered" evidence="1">
    <location>
        <begin position="1"/>
        <end position="20"/>
    </location>
</feature>
<evidence type="ECO:0000256" key="1">
    <source>
        <dbReference type="SAM" id="MobiDB-lite"/>
    </source>
</evidence>
<dbReference type="Pfam" id="PF11181">
    <property type="entry name" value="YflT"/>
    <property type="match status" value="1"/>
</dbReference>
<reference evidence="4 5" key="1">
    <citation type="submission" date="2019-07" db="EMBL/GenBank/DDBJ databases">
        <title>Whole genome shotgun sequence of Cellulomonas persica NBRC 101101.</title>
        <authorList>
            <person name="Hosoyama A."/>
            <person name="Uohara A."/>
            <person name="Ohji S."/>
            <person name="Ichikawa N."/>
        </authorList>
    </citation>
    <scope>NUCLEOTIDE SEQUENCE [LARGE SCALE GENOMIC DNA]</scope>
    <source>
        <strain evidence="4 5">NBRC 101101</strain>
    </source>
</reference>
<keyword evidence="2" id="KW-0472">Membrane</keyword>
<feature type="domain" description="General stress protein 17M-like" evidence="3">
    <location>
        <begin position="20"/>
        <end position="104"/>
    </location>
</feature>
<feature type="region of interest" description="Disordered" evidence="1">
    <location>
        <begin position="173"/>
        <end position="230"/>
    </location>
</feature>
<feature type="compositionally biased region" description="Pro residues" evidence="1">
    <location>
        <begin position="174"/>
        <end position="217"/>
    </location>
</feature>
<dbReference type="OrthoDB" id="3381462at2"/>
<evidence type="ECO:0000313" key="4">
    <source>
        <dbReference type="EMBL" id="GEK17002.1"/>
    </source>
</evidence>
<keyword evidence="2" id="KW-0812">Transmembrane</keyword>
<evidence type="ECO:0000313" key="5">
    <source>
        <dbReference type="Proteomes" id="UP000321386"/>
    </source>
</evidence>